<dbReference type="SUPFAM" id="SSF46689">
    <property type="entry name" value="Homeodomain-like"/>
    <property type="match status" value="1"/>
</dbReference>
<gene>
    <name evidence="6" type="ordered locus">Ksed_08110</name>
</gene>
<dbReference type="KEGG" id="kse:Ksed_08110"/>
<dbReference type="SUPFAM" id="SSF48498">
    <property type="entry name" value="Tetracyclin repressor-like, C-terminal domain"/>
    <property type="match status" value="1"/>
</dbReference>
<name>C7NFD0_KYTSD</name>
<feature type="DNA-binding region" description="H-T-H motif" evidence="4">
    <location>
        <begin position="32"/>
        <end position="51"/>
    </location>
</feature>
<dbReference type="AlphaFoldDB" id="C7NFD0"/>
<keyword evidence="7" id="KW-1185">Reference proteome</keyword>
<evidence type="ECO:0000256" key="3">
    <source>
        <dbReference type="ARBA" id="ARBA00023163"/>
    </source>
</evidence>
<organism evidence="6 7">
    <name type="scientific">Kytococcus sedentarius (strain ATCC 14392 / DSM 20547 / JCM 11482 / CCUG 33030 / NBRC 15357 / NCTC 11040 / CCM 314 / 541)</name>
    <name type="common">Micrococcus sedentarius</name>
    <dbReference type="NCBI Taxonomy" id="478801"/>
    <lineage>
        <taxon>Bacteria</taxon>
        <taxon>Bacillati</taxon>
        <taxon>Actinomycetota</taxon>
        <taxon>Actinomycetes</taxon>
        <taxon>Micrococcales</taxon>
        <taxon>Kytococcaceae</taxon>
        <taxon>Kytococcus</taxon>
    </lineage>
</organism>
<dbReference type="HOGENOM" id="CLU_069356_23_1_11"/>
<evidence type="ECO:0000256" key="4">
    <source>
        <dbReference type="PROSITE-ProRule" id="PRU00335"/>
    </source>
</evidence>
<dbReference type="GO" id="GO:0003677">
    <property type="term" value="F:DNA binding"/>
    <property type="evidence" value="ECO:0007669"/>
    <property type="project" value="UniProtKB-UniRule"/>
</dbReference>
<sequence>MGLQVPELTPGAQRIVEVASELFYRRGIHAVGVDTIARESGITKRTLYDRFGSKDALVAVYLQSRHQRWWELLERRITDTPSPRVLAVFDAYADDEWASDRGCGFLNAAGELAAEHPAYQVVRAHKQAVRDRLAELVRADCLNVDDPETMAAHLFLLLEGAIAHRGIDDETALLTSARELAEHLVLRPTASGEMRINQ</sequence>
<accession>C7NFD0</accession>
<dbReference type="EMBL" id="CP001686">
    <property type="protein sequence ID" value="ACV05865.1"/>
    <property type="molecule type" value="Genomic_DNA"/>
</dbReference>
<dbReference type="Gene3D" id="1.10.357.10">
    <property type="entry name" value="Tetracycline Repressor, domain 2"/>
    <property type="match status" value="1"/>
</dbReference>
<reference evidence="6 7" key="1">
    <citation type="journal article" date="2009" name="Stand. Genomic Sci.">
        <title>Complete genome sequence of Kytococcus sedentarius type strain (541).</title>
        <authorList>
            <person name="Sims D."/>
            <person name="Brettin T."/>
            <person name="Detter J.C."/>
            <person name="Han C."/>
            <person name="Lapidus A."/>
            <person name="Copeland A."/>
            <person name="Glavina Del Rio T."/>
            <person name="Nolan M."/>
            <person name="Chen F."/>
            <person name="Lucas S."/>
            <person name="Tice H."/>
            <person name="Cheng J.F."/>
            <person name="Bruce D."/>
            <person name="Goodwin L."/>
            <person name="Pitluck S."/>
            <person name="Ovchinnikova G."/>
            <person name="Pati A."/>
            <person name="Ivanova N."/>
            <person name="Mavrommatis K."/>
            <person name="Chen A."/>
            <person name="Palaniappan K."/>
            <person name="D'haeseleer P."/>
            <person name="Chain P."/>
            <person name="Bristow J."/>
            <person name="Eisen J.A."/>
            <person name="Markowitz V."/>
            <person name="Hugenholtz P."/>
            <person name="Schneider S."/>
            <person name="Goker M."/>
            <person name="Pukall R."/>
            <person name="Kyrpides N.C."/>
            <person name="Klenk H.P."/>
        </authorList>
    </citation>
    <scope>NUCLEOTIDE SEQUENCE [LARGE SCALE GENOMIC DNA]</scope>
    <source>
        <strain evidence="7">ATCC 14392 / DSM 20547 / JCM 11482 / CCUG 33030 / NBRC 15357 / NCTC 11040 / CCM 314 / 541</strain>
    </source>
</reference>
<evidence type="ECO:0000259" key="5">
    <source>
        <dbReference type="PROSITE" id="PS50977"/>
    </source>
</evidence>
<keyword evidence="3" id="KW-0804">Transcription</keyword>
<keyword evidence="2 4" id="KW-0238">DNA-binding</keyword>
<evidence type="ECO:0000313" key="6">
    <source>
        <dbReference type="EMBL" id="ACV05865.1"/>
    </source>
</evidence>
<dbReference type="PANTHER" id="PTHR47506">
    <property type="entry name" value="TRANSCRIPTIONAL REGULATORY PROTEIN"/>
    <property type="match status" value="1"/>
</dbReference>
<evidence type="ECO:0000256" key="2">
    <source>
        <dbReference type="ARBA" id="ARBA00023125"/>
    </source>
</evidence>
<dbReference type="InterPro" id="IPR009057">
    <property type="entry name" value="Homeodomain-like_sf"/>
</dbReference>
<dbReference type="PROSITE" id="PS50977">
    <property type="entry name" value="HTH_TETR_2"/>
    <property type="match status" value="1"/>
</dbReference>
<protein>
    <submittedName>
        <fullName evidence="6">Transcriptional regulator</fullName>
    </submittedName>
</protein>
<dbReference type="eggNOG" id="COG1309">
    <property type="taxonomic scope" value="Bacteria"/>
</dbReference>
<dbReference type="InterPro" id="IPR036271">
    <property type="entry name" value="Tet_transcr_reg_TetR-rel_C_sf"/>
</dbReference>
<dbReference type="PANTHER" id="PTHR47506:SF1">
    <property type="entry name" value="HTH-TYPE TRANSCRIPTIONAL REGULATOR YJDC"/>
    <property type="match status" value="1"/>
</dbReference>
<evidence type="ECO:0000313" key="7">
    <source>
        <dbReference type="Proteomes" id="UP000006666"/>
    </source>
</evidence>
<dbReference type="Proteomes" id="UP000006666">
    <property type="component" value="Chromosome"/>
</dbReference>
<dbReference type="InterPro" id="IPR001647">
    <property type="entry name" value="HTH_TetR"/>
</dbReference>
<keyword evidence="1" id="KW-0805">Transcription regulation</keyword>
<feature type="domain" description="HTH tetR-type" evidence="5">
    <location>
        <begin position="9"/>
        <end position="69"/>
    </location>
</feature>
<evidence type="ECO:0000256" key="1">
    <source>
        <dbReference type="ARBA" id="ARBA00023015"/>
    </source>
</evidence>
<dbReference type="Pfam" id="PF00440">
    <property type="entry name" value="TetR_N"/>
    <property type="match status" value="1"/>
</dbReference>
<proteinExistence type="predicted"/>
<dbReference type="STRING" id="478801.Ksed_08110"/>
<dbReference type="PRINTS" id="PR00455">
    <property type="entry name" value="HTHTETR"/>
</dbReference>